<gene>
    <name evidence="2" type="ordered locus">Hoch_1982</name>
</gene>
<evidence type="ECO:0000256" key="1">
    <source>
        <dbReference type="ARBA" id="ARBA00023002"/>
    </source>
</evidence>
<dbReference type="eggNOG" id="COG1978">
    <property type="taxonomic scope" value="Bacteria"/>
</dbReference>
<keyword evidence="1" id="KW-0560">Oxidoreductase</keyword>
<evidence type="ECO:0000313" key="2">
    <source>
        <dbReference type="EMBL" id="ACY14528.1"/>
    </source>
</evidence>
<dbReference type="STRING" id="502025.Hoch_1982"/>
<reference evidence="2 3" key="1">
    <citation type="journal article" date="2010" name="Stand. Genomic Sci.">
        <title>Complete genome sequence of Haliangium ochraceum type strain (SMP-2).</title>
        <authorList>
            <consortium name="US DOE Joint Genome Institute (JGI-PGF)"/>
            <person name="Ivanova N."/>
            <person name="Daum C."/>
            <person name="Lang E."/>
            <person name="Abt B."/>
            <person name="Kopitz M."/>
            <person name="Saunders E."/>
            <person name="Lapidus A."/>
            <person name="Lucas S."/>
            <person name="Glavina Del Rio T."/>
            <person name="Nolan M."/>
            <person name="Tice H."/>
            <person name="Copeland A."/>
            <person name="Cheng J.F."/>
            <person name="Chen F."/>
            <person name="Bruce D."/>
            <person name="Goodwin L."/>
            <person name="Pitluck S."/>
            <person name="Mavromatis K."/>
            <person name="Pati A."/>
            <person name="Mikhailova N."/>
            <person name="Chen A."/>
            <person name="Palaniappan K."/>
            <person name="Land M."/>
            <person name="Hauser L."/>
            <person name="Chang Y.J."/>
            <person name="Jeffries C.D."/>
            <person name="Detter J.C."/>
            <person name="Brettin T."/>
            <person name="Rohde M."/>
            <person name="Goker M."/>
            <person name="Bristow J."/>
            <person name="Markowitz V."/>
            <person name="Eisen J.A."/>
            <person name="Hugenholtz P."/>
            <person name="Kyrpides N.C."/>
            <person name="Klenk H.P."/>
        </authorList>
    </citation>
    <scope>NUCLEOTIDE SEQUENCE [LARGE SCALE GENOMIC DNA]</scope>
    <source>
        <strain evidence="3">DSM 14365 / CIP 107738 / JCM 11303 / AJ 13395 / SMP-2</strain>
    </source>
</reference>
<evidence type="ECO:0000313" key="3">
    <source>
        <dbReference type="Proteomes" id="UP000001880"/>
    </source>
</evidence>
<dbReference type="KEGG" id="hoh:Hoch_1982"/>
<accession>D0LFS6</accession>
<evidence type="ECO:0008006" key="4">
    <source>
        <dbReference type="Google" id="ProtNLM"/>
    </source>
</evidence>
<dbReference type="GO" id="GO:0050485">
    <property type="term" value="F:oxidoreductase activity, acting on X-H and Y-H to form an X-Y bond, with a disulfide as acceptor"/>
    <property type="evidence" value="ECO:0007669"/>
    <property type="project" value="InterPro"/>
</dbReference>
<dbReference type="EMBL" id="CP001804">
    <property type="protein sequence ID" value="ACY14528.1"/>
    <property type="molecule type" value="Genomic_DNA"/>
</dbReference>
<dbReference type="HOGENOM" id="CLU_130293_0_0_7"/>
<keyword evidence="3" id="KW-1185">Reference proteome</keyword>
<dbReference type="OrthoDB" id="1550957at2"/>
<dbReference type="Pfam" id="PF07355">
    <property type="entry name" value="GRDB"/>
    <property type="match status" value="1"/>
</dbReference>
<dbReference type="AlphaFoldDB" id="D0LFS6"/>
<sequence>MASLDQLSWKHRLLMRGYRYRRIQPTPWQPLDRALAACRVALVSSAGLVPPGQPDFDERVRGGDYSYRVIDGEADLAELRECHRSSAFDHADVQADGNVALPLDRLRELAAEGVIGAVAPRHLSFMGSIPAPGRLMRHTAPEAAALLREDAVDIALLVPI</sequence>
<dbReference type="Proteomes" id="UP000001880">
    <property type="component" value="Chromosome"/>
</dbReference>
<name>D0LFS6_HALO1</name>
<organism evidence="2 3">
    <name type="scientific">Haliangium ochraceum (strain DSM 14365 / JCM 11303 / SMP-2)</name>
    <dbReference type="NCBI Taxonomy" id="502025"/>
    <lineage>
        <taxon>Bacteria</taxon>
        <taxon>Pseudomonadati</taxon>
        <taxon>Myxococcota</taxon>
        <taxon>Polyangia</taxon>
        <taxon>Haliangiales</taxon>
        <taxon>Kofleriaceae</taxon>
        <taxon>Haliangium</taxon>
    </lineage>
</organism>
<dbReference type="InterPro" id="IPR010187">
    <property type="entry name" value="Various_sel_PB"/>
</dbReference>
<proteinExistence type="predicted"/>
<protein>
    <recommendedName>
        <fullName evidence="4">Selenoprotein B glycine/betaine/sarcosine/D-proline reductase</fullName>
    </recommendedName>
</protein>
<dbReference type="RefSeq" id="WP_012827136.1">
    <property type="nucleotide sequence ID" value="NC_013440.1"/>
</dbReference>